<reference evidence="2" key="1">
    <citation type="submission" date="2013-10" db="EMBL/GenBank/DDBJ databases">
        <title>Genome sequencing of Onchocerca volvulus.</title>
        <authorList>
            <person name="Cotton J."/>
            <person name="Tsai J."/>
            <person name="Stanley E."/>
            <person name="Tracey A."/>
            <person name="Holroyd N."/>
            <person name="Lustigman S."/>
            <person name="Berriman M."/>
        </authorList>
    </citation>
    <scope>NUCLEOTIDE SEQUENCE</scope>
</reference>
<evidence type="ECO:0000313" key="1">
    <source>
        <dbReference type="EnsemblMetazoa" id="OVOC9028.1"/>
    </source>
</evidence>
<evidence type="ECO:0000313" key="2">
    <source>
        <dbReference type="Proteomes" id="UP000024404"/>
    </source>
</evidence>
<name>A0A8R1U302_ONCVO</name>
<organism evidence="1 2">
    <name type="scientific">Onchocerca volvulus</name>
    <dbReference type="NCBI Taxonomy" id="6282"/>
    <lineage>
        <taxon>Eukaryota</taxon>
        <taxon>Metazoa</taxon>
        <taxon>Ecdysozoa</taxon>
        <taxon>Nematoda</taxon>
        <taxon>Chromadorea</taxon>
        <taxon>Rhabditida</taxon>
        <taxon>Spirurina</taxon>
        <taxon>Spiruromorpha</taxon>
        <taxon>Filarioidea</taxon>
        <taxon>Onchocercidae</taxon>
        <taxon>Onchocerca</taxon>
    </lineage>
</organism>
<dbReference type="AlphaFoldDB" id="A0A8R1U302"/>
<sequence length="141" mass="16012">MVKAVVSSIRLNCPSATKMNKVVIPDVYSSSTIPQIKYFSKQIPSLIAEKIEILCMCIKVSVIDSSIGDNEYFPFLIGSFLCQNAVQFNGEQSRQQYKKIVLEEERIKANMLIQHVNLSQTSSNVSNKQIFYYSNFKIESN</sequence>
<dbReference type="EnsemblMetazoa" id="OVOC9028.1">
    <property type="protein sequence ID" value="OVOC9028.1"/>
    <property type="gene ID" value="WBGene00245837"/>
</dbReference>
<proteinExistence type="predicted"/>
<dbReference type="Proteomes" id="UP000024404">
    <property type="component" value="Unassembled WGS sequence"/>
</dbReference>
<reference evidence="1" key="2">
    <citation type="submission" date="2022-06" db="UniProtKB">
        <authorList>
            <consortium name="EnsemblMetazoa"/>
        </authorList>
    </citation>
    <scope>IDENTIFICATION</scope>
</reference>
<dbReference type="EMBL" id="CMVM020000251">
    <property type="status" value="NOT_ANNOTATED_CDS"/>
    <property type="molecule type" value="Genomic_DNA"/>
</dbReference>
<keyword evidence="2" id="KW-1185">Reference proteome</keyword>
<protein>
    <submittedName>
        <fullName evidence="1">Uncharacterized protein</fullName>
    </submittedName>
</protein>
<accession>A0A8R1U302</accession>